<evidence type="ECO:0000313" key="1">
    <source>
        <dbReference type="EMBL" id="NMZ77719.1"/>
    </source>
</evidence>
<organism evidence="1 2">
    <name type="scientific">Pseudomonas mandelii</name>
    <dbReference type="NCBI Taxonomy" id="75612"/>
    <lineage>
        <taxon>Bacteria</taxon>
        <taxon>Pseudomonadati</taxon>
        <taxon>Pseudomonadota</taxon>
        <taxon>Gammaproteobacteria</taxon>
        <taxon>Pseudomonadales</taxon>
        <taxon>Pseudomonadaceae</taxon>
        <taxon>Pseudomonas</taxon>
    </lineage>
</organism>
<evidence type="ECO:0008006" key="3">
    <source>
        <dbReference type="Google" id="ProtNLM"/>
    </source>
</evidence>
<protein>
    <recommendedName>
        <fullName evidence="3">Tox-REase-5 domain-containing protein</fullName>
    </recommendedName>
</protein>
<sequence length="92" mass="9894">MAVIGGKPTAIEAKFVDDWASSIRNPESPAGSKPWSVAEQTKMVDQAKKYSSGFDGGAIYHTNSPELASYYSKVFTDAGVTNFKFVITPATK</sequence>
<dbReference type="EMBL" id="JAAQXV010000001">
    <property type="protein sequence ID" value="NMZ77719.1"/>
    <property type="molecule type" value="Genomic_DNA"/>
</dbReference>
<reference evidence="1 2" key="1">
    <citation type="journal article" date="2020" name="Front. Microbiol.">
        <title>Genetic Organization of the aprX-lipA2 Operon Affects the Proteolytic Potential of Pseudomonas Species in Milk.</title>
        <authorList>
            <person name="Maier C."/>
            <person name="Huptas C."/>
            <person name="von Neubeck M."/>
            <person name="Scherer S."/>
            <person name="Wenning M."/>
            <person name="Lucking G."/>
        </authorList>
    </citation>
    <scope>NUCLEOTIDE SEQUENCE [LARGE SCALE GENOMIC DNA]</scope>
    <source>
        <strain evidence="1 2">WS 5114</strain>
    </source>
</reference>
<accession>A0AB36CPK3</accession>
<dbReference type="Proteomes" id="UP000548707">
    <property type="component" value="Unassembled WGS sequence"/>
</dbReference>
<name>A0AB36CPK3_9PSED</name>
<dbReference type="AlphaFoldDB" id="A0AB36CPK3"/>
<comment type="caution">
    <text evidence="1">The sequence shown here is derived from an EMBL/GenBank/DDBJ whole genome shotgun (WGS) entry which is preliminary data.</text>
</comment>
<gene>
    <name evidence="1" type="ORF">HBO26_00190</name>
</gene>
<proteinExistence type="predicted"/>
<evidence type="ECO:0000313" key="2">
    <source>
        <dbReference type="Proteomes" id="UP000548707"/>
    </source>
</evidence>
<dbReference type="RefSeq" id="WP_154913958.1">
    <property type="nucleotide sequence ID" value="NZ_JAAQXV010000001.1"/>
</dbReference>